<protein>
    <recommendedName>
        <fullName evidence="3">Secreted protein</fullName>
    </recommendedName>
</protein>
<evidence type="ECO:0000313" key="1">
    <source>
        <dbReference type="EMBL" id="GIH32397.1"/>
    </source>
</evidence>
<reference evidence="1 2" key="1">
    <citation type="submission" date="2021-01" db="EMBL/GenBank/DDBJ databases">
        <title>Whole genome shotgun sequence of Microbispora amethystogenes NBRC 101907.</title>
        <authorList>
            <person name="Komaki H."/>
            <person name="Tamura T."/>
        </authorList>
    </citation>
    <scope>NUCLEOTIDE SEQUENCE [LARGE SCALE GENOMIC DNA]</scope>
    <source>
        <strain evidence="1 2">NBRC 101907</strain>
    </source>
</reference>
<gene>
    <name evidence="1" type="ORF">Mam01_25610</name>
</gene>
<comment type="caution">
    <text evidence="1">The sequence shown here is derived from an EMBL/GenBank/DDBJ whole genome shotgun (WGS) entry which is preliminary data.</text>
</comment>
<sequence>MSATWVRLKGTAFRLVVLTAVVNNAPASPPRRRRAWLANHGATLTAGAGAGRDRPGYRAVTTCTTSFEVLGAKRTHASACAVRPPR</sequence>
<accession>A0ABQ4FC68</accession>
<dbReference type="EMBL" id="BOOB01000017">
    <property type="protein sequence ID" value="GIH32397.1"/>
    <property type="molecule type" value="Genomic_DNA"/>
</dbReference>
<dbReference type="Proteomes" id="UP000651728">
    <property type="component" value="Unassembled WGS sequence"/>
</dbReference>
<proteinExistence type="predicted"/>
<keyword evidence="2" id="KW-1185">Reference proteome</keyword>
<name>A0ABQ4FC68_9ACTN</name>
<evidence type="ECO:0008006" key="3">
    <source>
        <dbReference type="Google" id="ProtNLM"/>
    </source>
</evidence>
<evidence type="ECO:0000313" key="2">
    <source>
        <dbReference type="Proteomes" id="UP000651728"/>
    </source>
</evidence>
<organism evidence="1 2">
    <name type="scientific">Microbispora amethystogenes</name>
    <dbReference type="NCBI Taxonomy" id="1427754"/>
    <lineage>
        <taxon>Bacteria</taxon>
        <taxon>Bacillati</taxon>
        <taxon>Actinomycetota</taxon>
        <taxon>Actinomycetes</taxon>
        <taxon>Streptosporangiales</taxon>
        <taxon>Streptosporangiaceae</taxon>
        <taxon>Microbispora</taxon>
    </lineage>
</organism>